<evidence type="ECO:0000259" key="1">
    <source>
        <dbReference type="Pfam" id="PF25372"/>
    </source>
</evidence>
<dbReference type="SUPFAM" id="SSF52047">
    <property type="entry name" value="RNI-like"/>
    <property type="match status" value="1"/>
</dbReference>
<dbReference type="Gene3D" id="3.80.10.10">
    <property type="entry name" value="Ribonuclease Inhibitor"/>
    <property type="match status" value="1"/>
</dbReference>
<gene>
    <name evidence="2" type="ORF">M569_13989</name>
</gene>
<evidence type="ECO:0000313" key="2">
    <source>
        <dbReference type="EMBL" id="EPS60812.1"/>
    </source>
</evidence>
<sequence length="224" mass="24634">SKPRSLLNLCLGVVGSNLEEIIDCLSDLAVALPPDVKLVLLAIARRRKLLDDEILISLADSSWEAVDLSGSDISDSGLSRLVNVSRNLKALDISCCRRLTVRGVSELLKLCHSLETLRWGGSPECDHTARRCLSLLKPRLDDVEGESWEDLDSDEFNRGASLHWLVWPNIDKESAEAITAESPRIVVNPKPSPPGLWSRGVPREAVTESVLDDPVVEGIDPKTW</sequence>
<reference evidence="2 3" key="1">
    <citation type="journal article" date="2013" name="BMC Genomics">
        <title>The miniature genome of a carnivorous plant Genlisea aurea contains a low number of genes and short non-coding sequences.</title>
        <authorList>
            <person name="Leushkin E.V."/>
            <person name="Sutormin R.A."/>
            <person name="Nabieva E.R."/>
            <person name="Penin A.A."/>
            <person name="Kondrashov A.S."/>
            <person name="Logacheva M.D."/>
        </authorList>
    </citation>
    <scope>NUCLEOTIDE SEQUENCE [LARGE SCALE GENOMIC DNA]</scope>
</reference>
<organism evidence="2 3">
    <name type="scientific">Genlisea aurea</name>
    <dbReference type="NCBI Taxonomy" id="192259"/>
    <lineage>
        <taxon>Eukaryota</taxon>
        <taxon>Viridiplantae</taxon>
        <taxon>Streptophyta</taxon>
        <taxon>Embryophyta</taxon>
        <taxon>Tracheophyta</taxon>
        <taxon>Spermatophyta</taxon>
        <taxon>Magnoliopsida</taxon>
        <taxon>eudicotyledons</taxon>
        <taxon>Gunneridae</taxon>
        <taxon>Pentapetalae</taxon>
        <taxon>asterids</taxon>
        <taxon>lamiids</taxon>
        <taxon>Lamiales</taxon>
        <taxon>Lentibulariaceae</taxon>
        <taxon>Genlisea</taxon>
    </lineage>
</organism>
<proteinExistence type="predicted"/>
<feature type="non-terminal residue" evidence="2">
    <location>
        <position position="224"/>
    </location>
</feature>
<evidence type="ECO:0000313" key="3">
    <source>
        <dbReference type="Proteomes" id="UP000015453"/>
    </source>
</evidence>
<feature type="domain" description="F-box/LRR-repeat protein 15-like leucin rich repeat" evidence="1">
    <location>
        <begin position="37"/>
        <end position="109"/>
    </location>
</feature>
<keyword evidence="3" id="KW-1185">Reference proteome</keyword>
<dbReference type="InterPro" id="IPR032675">
    <property type="entry name" value="LRR_dom_sf"/>
</dbReference>
<name>S8DMH8_9LAMI</name>
<dbReference type="InterPro" id="IPR057207">
    <property type="entry name" value="FBXL15_LRR"/>
</dbReference>
<dbReference type="Pfam" id="PF25372">
    <property type="entry name" value="DUF7885"/>
    <property type="match status" value="1"/>
</dbReference>
<dbReference type="Proteomes" id="UP000015453">
    <property type="component" value="Unassembled WGS sequence"/>
</dbReference>
<comment type="caution">
    <text evidence="2">The sequence shown here is derived from an EMBL/GenBank/DDBJ whole genome shotgun (WGS) entry which is preliminary data.</text>
</comment>
<accession>S8DMH8</accession>
<feature type="non-terminal residue" evidence="2">
    <location>
        <position position="1"/>
    </location>
</feature>
<dbReference type="OrthoDB" id="10257471at2759"/>
<protein>
    <recommendedName>
        <fullName evidence="1">F-box/LRR-repeat protein 15-like leucin rich repeat domain-containing protein</fullName>
    </recommendedName>
</protein>
<dbReference type="AlphaFoldDB" id="S8DMH8"/>
<dbReference type="EMBL" id="AUSU01007286">
    <property type="protein sequence ID" value="EPS60812.1"/>
    <property type="molecule type" value="Genomic_DNA"/>
</dbReference>